<dbReference type="PANTHER" id="PTHR43585:SF2">
    <property type="entry name" value="ATP-GRASP ENZYME FSQD"/>
    <property type="match status" value="1"/>
</dbReference>
<dbReference type="GO" id="GO:0016874">
    <property type="term" value="F:ligase activity"/>
    <property type="evidence" value="ECO:0007669"/>
    <property type="project" value="UniProtKB-KW"/>
</dbReference>
<reference evidence="6" key="1">
    <citation type="journal article" date="2019" name="PLoS Negl. Trop. Dis.">
        <title>Revisiting the worldwide diversity of Leptospira species in the environment.</title>
        <authorList>
            <person name="Vincent A.T."/>
            <person name="Schiettekatte O."/>
            <person name="Bourhy P."/>
            <person name="Veyrier F.J."/>
            <person name="Picardeau M."/>
        </authorList>
    </citation>
    <scope>NUCLEOTIDE SEQUENCE [LARGE SCALE GENOMIC DNA]</scope>
    <source>
        <strain evidence="6">201702476</strain>
    </source>
</reference>
<dbReference type="PROSITE" id="PS50975">
    <property type="entry name" value="ATP_GRASP"/>
    <property type="match status" value="1"/>
</dbReference>
<dbReference type="Proteomes" id="UP000297693">
    <property type="component" value="Unassembled WGS sequence"/>
</dbReference>
<evidence type="ECO:0000256" key="1">
    <source>
        <dbReference type="ARBA" id="ARBA00022598"/>
    </source>
</evidence>
<dbReference type="Gene3D" id="3.30.470.20">
    <property type="entry name" value="ATP-grasp fold, B domain"/>
    <property type="match status" value="1"/>
</dbReference>
<comment type="caution">
    <text evidence="6">The sequence shown here is derived from an EMBL/GenBank/DDBJ whole genome shotgun (WGS) entry which is preliminary data.</text>
</comment>
<proteinExistence type="predicted"/>
<dbReference type="RefSeq" id="WP_135621712.1">
    <property type="nucleotide sequence ID" value="NZ_RQGD01000009.1"/>
</dbReference>
<evidence type="ECO:0000259" key="5">
    <source>
        <dbReference type="PROSITE" id="PS50975"/>
    </source>
</evidence>
<dbReference type="AlphaFoldDB" id="A0A4R9K7Z5"/>
<dbReference type="PANTHER" id="PTHR43585">
    <property type="entry name" value="FUMIPYRROLE BIOSYNTHESIS PROTEIN C"/>
    <property type="match status" value="1"/>
</dbReference>
<accession>A0A4R9K7Z5</accession>
<keyword evidence="7" id="KW-1185">Reference proteome</keyword>
<dbReference type="Pfam" id="PF13535">
    <property type="entry name" value="ATP-grasp_4"/>
    <property type="match status" value="1"/>
</dbReference>
<gene>
    <name evidence="6" type="ORF">EHQ58_02235</name>
</gene>
<dbReference type="InterPro" id="IPR011761">
    <property type="entry name" value="ATP-grasp"/>
</dbReference>
<evidence type="ECO:0000256" key="2">
    <source>
        <dbReference type="ARBA" id="ARBA00022741"/>
    </source>
</evidence>
<evidence type="ECO:0000256" key="4">
    <source>
        <dbReference type="PROSITE-ProRule" id="PRU00409"/>
    </source>
</evidence>
<organism evidence="6 7">
    <name type="scientific">Leptospira ognonensis</name>
    <dbReference type="NCBI Taxonomy" id="2484945"/>
    <lineage>
        <taxon>Bacteria</taxon>
        <taxon>Pseudomonadati</taxon>
        <taxon>Spirochaetota</taxon>
        <taxon>Spirochaetia</taxon>
        <taxon>Leptospirales</taxon>
        <taxon>Leptospiraceae</taxon>
        <taxon>Leptospira</taxon>
    </lineage>
</organism>
<evidence type="ECO:0000313" key="6">
    <source>
        <dbReference type="EMBL" id="TGL62706.1"/>
    </source>
</evidence>
<keyword evidence="2 4" id="KW-0547">Nucleotide-binding</keyword>
<feature type="domain" description="ATP-grasp" evidence="5">
    <location>
        <begin position="115"/>
        <end position="302"/>
    </location>
</feature>
<dbReference type="GO" id="GO:0046872">
    <property type="term" value="F:metal ion binding"/>
    <property type="evidence" value="ECO:0007669"/>
    <property type="project" value="InterPro"/>
</dbReference>
<dbReference type="EMBL" id="RQGD01000009">
    <property type="protein sequence ID" value="TGL62706.1"/>
    <property type="molecule type" value="Genomic_DNA"/>
</dbReference>
<dbReference type="OrthoDB" id="337301at2"/>
<sequence>MKSVEGCFLSIGAGKNQLPLIQAAKARGLHVISVDKNSSAPGFKDSDIRILESTSEYRKILHAMSRVPYTHILKGVGSRSFGSAVHSAAYLAEKYKLVGNSAASIALFSNKKKMKQMLEKHGILVPGILNLPSEKSKTKKSLPFPVLVKPAAGYAKKGIRIIKDEADWKKWSKGLKLDSWIVEPVIEGKEVTVLGMVISKKFHIISVSDKITTTEPPFIERIHIVPSANLEMTGEIKMICQAVVHASGLENGPFVAEFKINERGECYLLEASPEVGGEYLADSLLKELYSYPYFPDLLSLYIGDKPKPKFLLKETIPGKMSAILFALPSDREKVVTEHTQFTLLPNETLFFNEELLPVGTNLVGREGNARRTFVYGISTTSKISREDWIVSLLERLPS</sequence>
<dbReference type="InterPro" id="IPR052032">
    <property type="entry name" value="ATP-dep_AA_Ligase"/>
</dbReference>
<dbReference type="SUPFAM" id="SSF56059">
    <property type="entry name" value="Glutathione synthetase ATP-binding domain-like"/>
    <property type="match status" value="1"/>
</dbReference>
<evidence type="ECO:0000256" key="3">
    <source>
        <dbReference type="ARBA" id="ARBA00022840"/>
    </source>
</evidence>
<protein>
    <submittedName>
        <fullName evidence="6">ATP-grasp domain-containing protein</fullName>
    </submittedName>
</protein>
<name>A0A4R9K7Z5_9LEPT</name>
<evidence type="ECO:0000313" key="7">
    <source>
        <dbReference type="Proteomes" id="UP000297693"/>
    </source>
</evidence>
<keyword evidence="1" id="KW-0436">Ligase</keyword>
<dbReference type="Gene3D" id="3.40.50.20">
    <property type="match status" value="1"/>
</dbReference>
<dbReference type="GO" id="GO:0005524">
    <property type="term" value="F:ATP binding"/>
    <property type="evidence" value="ECO:0007669"/>
    <property type="project" value="UniProtKB-UniRule"/>
</dbReference>
<keyword evidence="3 4" id="KW-0067">ATP-binding</keyword>